<protein>
    <submittedName>
        <fullName evidence="1">Uncharacterized protein</fullName>
    </submittedName>
</protein>
<sequence>MAGRYGSSSGGASTMIVTNTPAKDLAYTNCAYCSPTDLKNFLVPGSKFAYGLVADAFVYVSLAALMIKDNALWCCLNSETLPTTPFLMVNLVLMRFKDAMPKFPLETLYPLTGLAELLFTEDFALALLTLDLSLWRKGTKDEQVDTVSLANQFAEICQSR</sequence>
<dbReference type="InterPro" id="IPR009010">
    <property type="entry name" value="Asp_de-COase-like_dom_sf"/>
</dbReference>
<dbReference type="Proteomes" id="UP000823775">
    <property type="component" value="Unassembled WGS sequence"/>
</dbReference>
<dbReference type="SUPFAM" id="SSF50692">
    <property type="entry name" value="ADC-like"/>
    <property type="match status" value="1"/>
</dbReference>
<dbReference type="EMBL" id="JACEIK010006350">
    <property type="protein sequence ID" value="MCE2055553.1"/>
    <property type="molecule type" value="Genomic_DNA"/>
</dbReference>
<name>A0ABS8W1W1_DATST</name>
<gene>
    <name evidence="1" type="ORF">HAX54_042871</name>
</gene>
<evidence type="ECO:0000313" key="1">
    <source>
        <dbReference type="EMBL" id="MCE2055553.1"/>
    </source>
</evidence>
<comment type="caution">
    <text evidence="1">The sequence shown here is derived from an EMBL/GenBank/DDBJ whole genome shotgun (WGS) entry which is preliminary data.</text>
</comment>
<accession>A0ABS8W1W1</accession>
<dbReference type="Gene3D" id="2.40.40.20">
    <property type="match status" value="1"/>
</dbReference>
<reference evidence="1 2" key="1">
    <citation type="journal article" date="2021" name="BMC Genomics">
        <title>Datura genome reveals duplications of psychoactive alkaloid biosynthetic genes and high mutation rate following tissue culture.</title>
        <authorList>
            <person name="Rajewski A."/>
            <person name="Carter-House D."/>
            <person name="Stajich J."/>
            <person name="Litt A."/>
        </authorList>
    </citation>
    <scope>NUCLEOTIDE SEQUENCE [LARGE SCALE GENOMIC DNA]</scope>
    <source>
        <strain evidence="1">AR-01</strain>
    </source>
</reference>
<evidence type="ECO:0000313" key="2">
    <source>
        <dbReference type="Proteomes" id="UP000823775"/>
    </source>
</evidence>
<proteinExistence type="predicted"/>
<organism evidence="1 2">
    <name type="scientific">Datura stramonium</name>
    <name type="common">Jimsonweed</name>
    <name type="synonym">Common thornapple</name>
    <dbReference type="NCBI Taxonomy" id="4076"/>
    <lineage>
        <taxon>Eukaryota</taxon>
        <taxon>Viridiplantae</taxon>
        <taxon>Streptophyta</taxon>
        <taxon>Embryophyta</taxon>
        <taxon>Tracheophyta</taxon>
        <taxon>Spermatophyta</taxon>
        <taxon>Magnoliopsida</taxon>
        <taxon>eudicotyledons</taxon>
        <taxon>Gunneridae</taxon>
        <taxon>Pentapetalae</taxon>
        <taxon>asterids</taxon>
        <taxon>lamiids</taxon>
        <taxon>Solanales</taxon>
        <taxon>Solanaceae</taxon>
        <taxon>Solanoideae</taxon>
        <taxon>Datureae</taxon>
        <taxon>Datura</taxon>
    </lineage>
</organism>
<keyword evidence="2" id="KW-1185">Reference proteome</keyword>